<dbReference type="Proteomes" id="UP000324222">
    <property type="component" value="Unassembled WGS sequence"/>
</dbReference>
<feature type="region of interest" description="Disordered" evidence="1">
    <location>
        <begin position="1"/>
        <end position="47"/>
    </location>
</feature>
<evidence type="ECO:0000313" key="2">
    <source>
        <dbReference type="EMBL" id="MPC60355.1"/>
    </source>
</evidence>
<feature type="compositionally biased region" description="Polar residues" evidence="1">
    <location>
        <begin position="69"/>
        <end position="82"/>
    </location>
</feature>
<protein>
    <submittedName>
        <fullName evidence="2">Uncharacterized protein</fullName>
    </submittedName>
</protein>
<evidence type="ECO:0000256" key="1">
    <source>
        <dbReference type="SAM" id="MobiDB-lite"/>
    </source>
</evidence>
<comment type="caution">
    <text evidence="2">The sequence shown here is derived from an EMBL/GenBank/DDBJ whole genome shotgun (WGS) entry which is preliminary data.</text>
</comment>
<organism evidence="2 3">
    <name type="scientific">Portunus trituberculatus</name>
    <name type="common">Swimming crab</name>
    <name type="synonym">Neptunus trituberculatus</name>
    <dbReference type="NCBI Taxonomy" id="210409"/>
    <lineage>
        <taxon>Eukaryota</taxon>
        <taxon>Metazoa</taxon>
        <taxon>Ecdysozoa</taxon>
        <taxon>Arthropoda</taxon>
        <taxon>Crustacea</taxon>
        <taxon>Multicrustacea</taxon>
        <taxon>Malacostraca</taxon>
        <taxon>Eumalacostraca</taxon>
        <taxon>Eucarida</taxon>
        <taxon>Decapoda</taxon>
        <taxon>Pleocyemata</taxon>
        <taxon>Brachyura</taxon>
        <taxon>Eubrachyura</taxon>
        <taxon>Portunoidea</taxon>
        <taxon>Portunidae</taxon>
        <taxon>Portuninae</taxon>
        <taxon>Portunus</taxon>
    </lineage>
</organism>
<evidence type="ECO:0000313" key="3">
    <source>
        <dbReference type="Proteomes" id="UP000324222"/>
    </source>
</evidence>
<name>A0A5B7GSL2_PORTR</name>
<proteinExistence type="predicted"/>
<accession>A0A5B7GSL2</accession>
<dbReference type="AlphaFoldDB" id="A0A5B7GSL2"/>
<dbReference type="EMBL" id="VSRR010017422">
    <property type="protein sequence ID" value="MPC60355.1"/>
    <property type="molecule type" value="Genomic_DNA"/>
</dbReference>
<keyword evidence="3" id="KW-1185">Reference proteome</keyword>
<feature type="region of interest" description="Disordered" evidence="1">
    <location>
        <begin position="68"/>
        <end position="110"/>
    </location>
</feature>
<sequence length="125" mass="13737">MSMDDAHPSTQLHPTQPSLVSSYCPINEEGDEAPSRSRSRKWQGKVGGAGLKARKVYFLRPTQFWPSRRMTSPAGSNSTSHPFPSFHPLPQPAIPTIASTGNPPIHPSASHPYTFPPVPLTPYFF</sequence>
<gene>
    <name evidence="2" type="ORF">E2C01_054397</name>
</gene>
<reference evidence="2 3" key="1">
    <citation type="submission" date="2019-05" db="EMBL/GenBank/DDBJ databases">
        <title>Another draft genome of Portunus trituberculatus and its Hox gene families provides insights of decapod evolution.</title>
        <authorList>
            <person name="Jeong J.-H."/>
            <person name="Song I."/>
            <person name="Kim S."/>
            <person name="Choi T."/>
            <person name="Kim D."/>
            <person name="Ryu S."/>
            <person name="Kim W."/>
        </authorList>
    </citation>
    <scope>NUCLEOTIDE SEQUENCE [LARGE SCALE GENOMIC DNA]</scope>
    <source>
        <tissue evidence="2">Muscle</tissue>
    </source>
</reference>
<feature type="compositionally biased region" description="Polar residues" evidence="1">
    <location>
        <begin position="8"/>
        <end position="21"/>
    </location>
</feature>